<dbReference type="AlphaFoldDB" id="A0A2S2QP53"/>
<reference evidence="2" key="1">
    <citation type="submission" date="2018-04" db="EMBL/GenBank/DDBJ databases">
        <title>Transcriptome assembly of Sipha flava.</title>
        <authorList>
            <person name="Scully E.D."/>
            <person name="Geib S.M."/>
            <person name="Palmer N.A."/>
            <person name="Koch K."/>
            <person name="Bradshaw J."/>
            <person name="Heng-Moss T."/>
            <person name="Sarath G."/>
        </authorList>
    </citation>
    <scope>NUCLEOTIDE SEQUENCE</scope>
</reference>
<evidence type="ECO:0000256" key="1">
    <source>
        <dbReference type="SAM" id="MobiDB-lite"/>
    </source>
</evidence>
<dbReference type="EMBL" id="GGMS01010312">
    <property type="protein sequence ID" value="MBY79515.1"/>
    <property type="molecule type" value="Transcribed_RNA"/>
</dbReference>
<sequence>MNSNVSLDENLGKKVVENKIKDDGTLGKACAGLAEKRAIAAVVDASAHTLGDDKRVKKVSTIEMSKKVAVRPASLGQHDTDRPLGTTKFPNGNDNCVSALTESVNSTNNADIANRIRLSNNPGVCKLKKLNS</sequence>
<name>A0A2S2QP53_9HEMI</name>
<feature type="region of interest" description="Disordered" evidence="1">
    <location>
        <begin position="70"/>
        <end position="92"/>
    </location>
</feature>
<accession>A0A2S2QP53</accession>
<evidence type="ECO:0000313" key="2">
    <source>
        <dbReference type="EMBL" id="MBY79515.1"/>
    </source>
</evidence>
<proteinExistence type="predicted"/>
<organism evidence="2">
    <name type="scientific">Sipha flava</name>
    <name type="common">yellow sugarcane aphid</name>
    <dbReference type="NCBI Taxonomy" id="143950"/>
    <lineage>
        <taxon>Eukaryota</taxon>
        <taxon>Metazoa</taxon>
        <taxon>Ecdysozoa</taxon>
        <taxon>Arthropoda</taxon>
        <taxon>Hexapoda</taxon>
        <taxon>Insecta</taxon>
        <taxon>Pterygota</taxon>
        <taxon>Neoptera</taxon>
        <taxon>Paraneoptera</taxon>
        <taxon>Hemiptera</taxon>
        <taxon>Sternorrhyncha</taxon>
        <taxon>Aphidomorpha</taxon>
        <taxon>Aphidoidea</taxon>
        <taxon>Aphididae</taxon>
        <taxon>Sipha</taxon>
    </lineage>
</organism>
<gene>
    <name evidence="2" type="ORF">g.129481</name>
</gene>
<dbReference type="OrthoDB" id="10636843at2759"/>
<protein>
    <submittedName>
        <fullName evidence="2">Uncharacterized protein</fullName>
    </submittedName>
</protein>